<evidence type="ECO:0000313" key="5">
    <source>
        <dbReference type="Proteomes" id="UP000054302"/>
    </source>
</evidence>
<protein>
    <submittedName>
        <fullName evidence="4">Uncharacterized protein</fullName>
    </submittedName>
</protein>
<sequence length="762" mass="82294">MAQVNGFSPDDDTVAVVTSHLGKRKRTVSPEPNPAHEKQTDSSLQSALQSILQVFRENDTTPSLLKHPLHTPVADSPDTKRTRLNAKDSGDSIESRILAGSYSSLDSLTKDVKIVQAAILETISASPVNGDEQYHVSRHPDTKDKLSNLVQLLEIFTQQPSKLVNGKAVEAVEDEWSNQDNSSGRMGQILSLRTQINGRPHFLYSGLASDQTAESPSLDTTPQIKDTGLPNGLEVTDFALLKAARTSGKIMKRKFGEVFHSNHIGTMSRKFDSPKATGLRTNTLRFSTRPRYWDQNPNPGDYKDTKLETGSWLSYGSNSSIYQSKTTGGDLQPANGIPNESLWTPSGTDDLFTSAYSSFAPASDNSLSVPSLRERGQAWWREHGNERLSTIFSADKGPGQSLRESSEKGEESSDVDEFADLVAEFTSMEDEDLAETTEEASDIDTVLQELSELIEILASHQKARALNPPSKLSSPTQPSEVEVGVYEMLRGQLSILVGTLPPYAVAKLNGDQLAELNISTKMPVEVPAYAGTGQVDDFVLKRQRASLAATSAASRSGAASHPRQGYTQGQTVTNPYNGQTRNYNPSIPASAGYGARNTTNYQTPTAPRPGFNQTPYQAQTVPYSNRPTIQQFQRPIQQNGYVSNANGPPASYAQAQPPGFAQRPSQPGYQQRAQQGAITSAGRSASPQKPLTNGQIYPARGGPSNQYLFPRQASGTPSTPAGVVQAPNSDASGHNISAAMAKTAQQSLSPGVNLSQTVEVSR</sequence>
<feature type="compositionally biased region" description="Basic and acidic residues" evidence="1">
    <location>
        <begin position="77"/>
        <end position="91"/>
    </location>
</feature>
<dbReference type="Proteomes" id="UP000054302">
    <property type="component" value="Unassembled WGS sequence"/>
</dbReference>
<dbReference type="VEuPathDB" id="FungiDB:PV10_00159"/>
<feature type="compositionally biased region" description="Polar residues" evidence="1">
    <location>
        <begin position="703"/>
        <end position="719"/>
    </location>
</feature>
<feature type="compositionally biased region" description="Polar residues" evidence="1">
    <location>
        <begin position="565"/>
        <end position="587"/>
    </location>
</feature>
<evidence type="ECO:0000259" key="2">
    <source>
        <dbReference type="Pfam" id="PF25009"/>
    </source>
</evidence>
<dbReference type="InterPro" id="IPR057199">
    <property type="entry name" value="DUF7877"/>
</dbReference>
<feature type="compositionally biased region" description="Polar residues" evidence="1">
    <location>
        <begin position="726"/>
        <end position="735"/>
    </location>
</feature>
<feature type="compositionally biased region" description="Polar residues" evidence="1">
    <location>
        <begin position="596"/>
        <end position="618"/>
    </location>
</feature>
<feature type="region of interest" description="Disordered" evidence="1">
    <location>
        <begin position="62"/>
        <end position="91"/>
    </location>
</feature>
<dbReference type="Pfam" id="PF25289">
    <property type="entry name" value="DUF7877"/>
    <property type="match status" value="1"/>
</dbReference>
<dbReference type="OrthoDB" id="5354458at2759"/>
<name>A0A0D1Y6F0_EXOME</name>
<feature type="compositionally biased region" description="Polar residues" evidence="1">
    <location>
        <begin position="663"/>
        <end position="695"/>
    </location>
</feature>
<feature type="compositionally biased region" description="Polar residues" evidence="1">
    <location>
        <begin position="743"/>
        <end position="762"/>
    </location>
</feature>
<feature type="domain" description="DUF7785" evidence="2">
    <location>
        <begin position="441"/>
        <end position="524"/>
    </location>
</feature>
<dbReference type="Pfam" id="PF25009">
    <property type="entry name" value="DUF7785"/>
    <property type="match status" value="1"/>
</dbReference>
<reference evidence="4 5" key="1">
    <citation type="submission" date="2015-01" db="EMBL/GenBank/DDBJ databases">
        <title>The Genome Sequence of Exophiala mesophila CBS40295.</title>
        <authorList>
            <consortium name="The Broad Institute Genomics Platform"/>
            <person name="Cuomo C."/>
            <person name="de Hoog S."/>
            <person name="Gorbushina A."/>
            <person name="Stielow B."/>
            <person name="Teixiera M."/>
            <person name="Abouelleil A."/>
            <person name="Chapman S.B."/>
            <person name="Priest M."/>
            <person name="Young S.K."/>
            <person name="Wortman J."/>
            <person name="Nusbaum C."/>
            <person name="Birren B."/>
        </authorList>
    </citation>
    <scope>NUCLEOTIDE SEQUENCE [LARGE SCALE GENOMIC DNA]</scope>
    <source>
        <strain evidence="4 5">CBS 40295</strain>
    </source>
</reference>
<gene>
    <name evidence="4" type="ORF">PV10_00159</name>
</gene>
<feature type="region of interest" description="Disordered" evidence="1">
    <location>
        <begin position="1"/>
        <end position="43"/>
    </location>
</feature>
<dbReference type="InterPro" id="IPR056687">
    <property type="entry name" value="DUF7785"/>
</dbReference>
<keyword evidence="5" id="KW-1185">Reference proteome</keyword>
<dbReference type="HOGENOM" id="CLU_008206_0_0_1"/>
<dbReference type="OMA" id="EINAHEA"/>
<dbReference type="AlphaFoldDB" id="A0A0D1Y6F0"/>
<organism evidence="4 5">
    <name type="scientific">Exophiala mesophila</name>
    <name type="common">Black yeast-like fungus</name>
    <dbReference type="NCBI Taxonomy" id="212818"/>
    <lineage>
        <taxon>Eukaryota</taxon>
        <taxon>Fungi</taxon>
        <taxon>Dikarya</taxon>
        <taxon>Ascomycota</taxon>
        <taxon>Pezizomycotina</taxon>
        <taxon>Eurotiomycetes</taxon>
        <taxon>Chaetothyriomycetidae</taxon>
        <taxon>Chaetothyriales</taxon>
        <taxon>Herpotrichiellaceae</taxon>
        <taxon>Exophiala</taxon>
    </lineage>
</organism>
<feature type="region of interest" description="Disordered" evidence="1">
    <location>
        <begin position="391"/>
        <end position="416"/>
    </location>
</feature>
<dbReference type="GeneID" id="27318004"/>
<accession>A0A0D1Y6F0</accession>
<dbReference type="RefSeq" id="XP_016227850.1">
    <property type="nucleotide sequence ID" value="XM_016364201.1"/>
</dbReference>
<dbReference type="STRING" id="212818.A0A0D1Y6F0"/>
<dbReference type="EMBL" id="KN847520">
    <property type="protein sequence ID" value="KIV96276.1"/>
    <property type="molecule type" value="Genomic_DNA"/>
</dbReference>
<feature type="compositionally biased region" description="Low complexity" evidence="1">
    <location>
        <begin position="551"/>
        <end position="560"/>
    </location>
</feature>
<feature type="region of interest" description="Disordered" evidence="1">
    <location>
        <begin position="551"/>
        <end position="618"/>
    </location>
</feature>
<feature type="region of interest" description="Disordered" evidence="1">
    <location>
        <begin position="639"/>
        <end position="762"/>
    </location>
</feature>
<feature type="domain" description="DUF7877" evidence="3">
    <location>
        <begin position="44"/>
        <end position="148"/>
    </location>
</feature>
<evidence type="ECO:0000313" key="4">
    <source>
        <dbReference type="EMBL" id="KIV96276.1"/>
    </source>
</evidence>
<evidence type="ECO:0000259" key="3">
    <source>
        <dbReference type="Pfam" id="PF25289"/>
    </source>
</evidence>
<evidence type="ECO:0000256" key="1">
    <source>
        <dbReference type="SAM" id="MobiDB-lite"/>
    </source>
</evidence>
<proteinExistence type="predicted"/>